<comment type="caution">
    <text evidence="1">The sequence shown here is derived from an EMBL/GenBank/DDBJ whole genome shotgun (WGS) entry which is preliminary data.</text>
</comment>
<protein>
    <submittedName>
        <fullName evidence="1">Uncharacterized protein</fullName>
    </submittedName>
</protein>
<sequence length="70" mass="8188">MRRTMEQPSLRRPARTLCMNGTPFLPHLLVQLQRVCTQARVSRPYSMTAELDTKVCEQFIYSTSAFDFNF</sequence>
<dbReference type="AlphaFoldDB" id="A0A438HAR2"/>
<gene>
    <name evidence="1" type="ORF">CK203_051888</name>
</gene>
<proteinExistence type="predicted"/>
<reference evidence="1 2" key="1">
    <citation type="journal article" date="2018" name="PLoS Genet.">
        <title>Population sequencing reveals clonal diversity and ancestral inbreeding in the grapevine cultivar Chardonnay.</title>
        <authorList>
            <person name="Roach M.J."/>
            <person name="Johnson D.L."/>
            <person name="Bohlmann J."/>
            <person name="van Vuuren H.J."/>
            <person name="Jones S.J."/>
            <person name="Pretorius I.S."/>
            <person name="Schmidt S.A."/>
            <person name="Borneman A.R."/>
        </authorList>
    </citation>
    <scope>NUCLEOTIDE SEQUENCE [LARGE SCALE GENOMIC DNA]</scope>
    <source>
        <strain evidence="2">cv. Chardonnay</strain>
        <tissue evidence="1">Leaf</tissue>
    </source>
</reference>
<dbReference type="EMBL" id="QGNW01000252">
    <property type="protein sequence ID" value="RVW81537.1"/>
    <property type="molecule type" value="Genomic_DNA"/>
</dbReference>
<organism evidence="1 2">
    <name type="scientific">Vitis vinifera</name>
    <name type="common">Grape</name>
    <dbReference type="NCBI Taxonomy" id="29760"/>
    <lineage>
        <taxon>Eukaryota</taxon>
        <taxon>Viridiplantae</taxon>
        <taxon>Streptophyta</taxon>
        <taxon>Embryophyta</taxon>
        <taxon>Tracheophyta</taxon>
        <taxon>Spermatophyta</taxon>
        <taxon>Magnoliopsida</taxon>
        <taxon>eudicotyledons</taxon>
        <taxon>Gunneridae</taxon>
        <taxon>Pentapetalae</taxon>
        <taxon>rosids</taxon>
        <taxon>Vitales</taxon>
        <taxon>Vitaceae</taxon>
        <taxon>Viteae</taxon>
        <taxon>Vitis</taxon>
    </lineage>
</organism>
<evidence type="ECO:0000313" key="1">
    <source>
        <dbReference type="EMBL" id="RVW81537.1"/>
    </source>
</evidence>
<accession>A0A438HAR2</accession>
<dbReference type="Proteomes" id="UP000288805">
    <property type="component" value="Unassembled WGS sequence"/>
</dbReference>
<evidence type="ECO:0000313" key="2">
    <source>
        <dbReference type="Proteomes" id="UP000288805"/>
    </source>
</evidence>
<name>A0A438HAR2_VITVI</name>